<evidence type="ECO:0000313" key="2">
    <source>
        <dbReference type="Proteomes" id="UP000596387"/>
    </source>
</evidence>
<dbReference type="Proteomes" id="UP000596387">
    <property type="component" value="Chromosome"/>
</dbReference>
<reference evidence="1 2" key="1">
    <citation type="submission" date="2019-12" db="EMBL/GenBank/DDBJ databases">
        <title>Complete Genome Sequence of a Quorum-Sensing Bacterium,Rhodobacteraceae bacterium C31, Isolated from a marine microalgae symbiotic bacteria.</title>
        <authorList>
            <person name="Zhang Y."/>
        </authorList>
    </citation>
    <scope>NUCLEOTIDE SEQUENCE [LARGE SCALE GENOMIC DNA]</scope>
    <source>
        <strain evidence="1 2">C31</strain>
    </source>
</reference>
<sequence length="190" mass="21297">MSTQDPASLARAFIADEGTDSKPKFWTMNHHHIVPIAAKLARALEPEERIAFYRHYLRRANIAPAVPQGEIPLLIEGYRQLVPDMTGPEPLIFPRLVGLYLFGFDAAGALPSGGLDTAKELKERLKTLTQCHKYTSLPGQRAKPERFRPFIPEAPRLLEVLRHTEYLSLTASEGESFNMVDLTFWAATGL</sequence>
<protein>
    <submittedName>
        <fullName evidence="1">Uncharacterized protein</fullName>
    </submittedName>
</protein>
<accession>A0ABX7FAE2</accession>
<name>A0ABX7FAE2_9RHOB</name>
<dbReference type="EMBL" id="CP047166">
    <property type="protein sequence ID" value="QRF67520.1"/>
    <property type="molecule type" value="Genomic_DNA"/>
</dbReference>
<evidence type="ECO:0000313" key="1">
    <source>
        <dbReference type="EMBL" id="QRF67520.1"/>
    </source>
</evidence>
<organism evidence="1 2">
    <name type="scientific">Ponticoccus alexandrii</name>
    <dbReference type="NCBI Taxonomy" id="1943633"/>
    <lineage>
        <taxon>Bacteria</taxon>
        <taxon>Pseudomonadati</taxon>
        <taxon>Pseudomonadota</taxon>
        <taxon>Alphaproteobacteria</taxon>
        <taxon>Rhodobacterales</taxon>
        <taxon>Roseobacteraceae</taxon>
        <taxon>Ponticoccus</taxon>
    </lineage>
</organism>
<gene>
    <name evidence="1" type="ORF">GQA70_15110</name>
</gene>
<keyword evidence="2" id="KW-1185">Reference proteome</keyword>
<proteinExistence type="predicted"/>
<dbReference type="RefSeq" id="WP_023849951.1">
    <property type="nucleotide sequence ID" value="NZ_CP047166.1"/>
</dbReference>